<evidence type="ECO:0000313" key="2">
    <source>
        <dbReference type="Proteomes" id="UP000197019"/>
    </source>
</evidence>
<gene>
    <name evidence="1" type="ORF">CEK71_21305</name>
</gene>
<dbReference type="EMBL" id="CP022129">
    <property type="protein sequence ID" value="ASF48392.1"/>
    <property type="molecule type" value="Genomic_DNA"/>
</dbReference>
<keyword evidence="2" id="KW-1185">Reference proteome</keyword>
<dbReference type="InterPro" id="IPR049457">
    <property type="entry name" value="Emfourin"/>
</dbReference>
<dbReference type="AlphaFoldDB" id="A0A1Z4C4C2"/>
<protein>
    <submittedName>
        <fullName evidence="1">Uncharacterized protein</fullName>
    </submittedName>
</protein>
<evidence type="ECO:0000313" key="1">
    <source>
        <dbReference type="EMBL" id="ASF48392.1"/>
    </source>
</evidence>
<dbReference type="KEGG" id="mpsy:CEK71_21305"/>
<organism evidence="1 2">
    <name type="scientific">Methylovulum psychrotolerans</name>
    <dbReference type="NCBI Taxonomy" id="1704499"/>
    <lineage>
        <taxon>Bacteria</taxon>
        <taxon>Pseudomonadati</taxon>
        <taxon>Pseudomonadota</taxon>
        <taxon>Gammaproteobacteria</taxon>
        <taxon>Methylococcales</taxon>
        <taxon>Methylococcaceae</taxon>
        <taxon>Methylovulum</taxon>
    </lineage>
</organism>
<dbReference type="OrthoDB" id="6956709at2"/>
<dbReference type="Proteomes" id="UP000197019">
    <property type="component" value="Chromosome"/>
</dbReference>
<dbReference type="RefSeq" id="WP_088621261.1">
    <property type="nucleotide sequence ID" value="NZ_CP022129.1"/>
</dbReference>
<reference evidence="1 2" key="1">
    <citation type="submission" date="2017-06" db="EMBL/GenBank/DDBJ databases">
        <title>Genome Sequencing of the methanotroph Methylovulum psychrotolerants str. HV10-M2 isolated from a high-altitude environment.</title>
        <authorList>
            <person name="Mateos-Rivera A."/>
        </authorList>
    </citation>
    <scope>NUCLEOTIDE SEQUENCE [LARGE SCALE GENOMIC DNA]</scope>
    <source>
        <strain evidence="1 2">HV10_M2</strain>
    </source>
</reference>
<proteinExistence type="predicted"/>
<dbReference type="Pfam" id="PF20242">
    <property type="entry name" value="Emfourin"/>
    <property type="match status" value="1"/>
</dbReference>
<accession>A0A1Z4C4C2</accession>
<name>A0A1Z4C4C2_9GAMM</name>
<sequence length="101" mass="10865">MQLNLKITGGFTGAAGAEHYALDLADGPPSQTLRELLASADFFTLPATLHNPQPKPWDFLYELSVADGLRQHSVSFHLDAAPAALRLLCEKLKALAQAPRG</sequence>